<feature type="compositionally biased region" description="Basic and acidic residues" evidence="1">
    <location>
        <begin position="1945"/>
        <end position="1977"/>
    </location>
</feature>
<feature type="compositionally biased region" description="Basic and acidic residues" evidence="1">
    <location>
        <begin position="699"/>
        <end position="720"/>
    </location>
</feature>
<comment type="caution">
    <text evidence="5">The sequence shown here is derived from an EMBL/GenBank/DDBJ whole genome shotgun (WGS) entry which is preliminary data.</text>
</comment>
<dbReference type="Proteomes" id="UP000187486">
    <property type="component" value="Unassembled WGS sequence"/>
</dbReference>
<evidence type="ECO:0000259" key="3">
    <source>
        <dbReference type="Pfam" id="PF15644"/>
    </source>
</evidence>
<keyword evidence="2" id="KW-1133">Transmembrane helix</keyword>
<evidence type="ECO:0000259" key="4">
    <source>
        <dbReference type="Pfam" id="PF25547"/>
    </source>
</evidence>
<feature type="region of interest" description="Disordered" evidence="1">
    <location>
        <begin position="362"/>
        <end position="1001"/>
    </location>
</feature>
<dbReference type="InterPro" id="IPR057746">
    <property type="entry name" value="CpnT-like_N"/>
</dbReference>
<feature type="compositionally biased region" description="Basic and acidic residues" evidence="1">
    <location>
        <begin position="2297"/>
        <end position="2308"/>
    </location>
</feature>
<feature type="domain" description="Tox-PL" evidence="3">
    <location>
        <begin position="2880"/>
        <end position="2984"/>
    </location>
</feature>
<feature type="compositionally biased region" description="Pro residues" evidence="1">
    <location>
        <begin position="385"/>
        <end position="397"/>
    </location>
</feature>
<dbReference type="OrthoDB" id="3638344at2"/>
<dbReference type="Pfam" id="PF25547">
    <property type="entry name" value="WXG100_2"/>
    <property type="match status" value="1"/>
</dbReference>
<dbReference type="STRING" id="76021.BS329_20170"/>
<feature type="compositionally biased region" description="Basic and acidic residues" evidence="1">
    <location>
        <begin position="855"/>
        <end position="877"/>
    </location>
</feature>
<feature type="domain" description="Tox-PL" evidence="3">
    <location>
        <begin position="3133"/>
        <end position="3237"/>
    </location>
</feature>
<feature type="region of interest" description="Disordered" evidence="1">
    <location>
        <begin position="2132"/>
        <end position="2151"/>
    </location>
</feature>
<reference evidence="5 6" key="1">
    <citation type="submission" date="2016-01" db="EMBL/GenBank/DDBJ databases">
        <title>Amycolatopsis coloradensis genome sequencing and assembly.</title>
        <authorList>
            <person name="Mayilraj S."/>
        </authorList>
    </citation>
    <scope>NUCLEOTIDE SEQUENCE [LARGE SCALE GENOMIC DNA]</scope>
    <source>
        <strain evidence="5 6">DSM 44225</strain>
    </source>
</reference>
<evidence type="ECO:0000256" key="2">
    <source>
        <dbReference type="SAM" id="Phobius"/>
    </source>
</evidence>
<feature type="compositionally biased region" description="Basic and acidic residues" evidence="1">
    <location>
        <begin position="929"/>
        <end position="943"/>
    </location>
</feature>
<sequence>MADGDVHEPNCDLWDAVRELLPESVEWPPDSETLAEHHATQWDKAAVEFEDAVNTVDAAANRLHQPGGGGTWPDAAGGFMQGVIKRNNGSEGAQQVAGALKGMAGEYRFYSQILKSAKTSVKDYVEDLSWQYTALGFNIPKYAKRNQAYFALNVAAEVIEIMEMHAGWIEDPATIPQPENPDNNVLGGLWDSAVDQFKALAGLAGFDENFTWSPFNAQVAWGHMGKLLTSLAVYSMPYGAGYLVDDRIFDGVLGETLAGAGKAFVDYENWDKDSWGHALGYTTGMVAGLIGPTRGAGAAVRLAGKTFKAPRVLKLGENIGKFTLTHGAFKVIDKIENSPKLKALPKDGDFTLPASVTPDVAHLIHRPGEPPAAGAPGPGGGGPHGPEPTKPPTPQAPHPETRPEPNPSHDGTSPPPNTPARENPSPAVGSGERLLDESPRPEPRAGDQTPVAKGDGAENLKREPGPSTAEPPAARHDPSSGPPPEPRPTHTSEVTPSSSAEHAPATRTEGQHSGSGHGAEAAPTRSADTPASALGRDVPTAVPPMHTSAGDSAPTASKRTDTGGTDRGTPPRPSAEEIRRLQDKAEVARMERKLDAEARREAGDPVHSDRNVKAWSRHAAHSEPIRVEKGTPGEAAGGTPKHVGPAELIHHRQAHSAAETGHPGSGDKNPGKAEGHGRHDTPEPDKANPENTRNPPRRLTLDEFVKERRPDDYRKAHGDGDGPEGTGGGGADWPPRQPRPSGPEGAGQLEAAQGSVGLKTHPNLPEPVVEKASAPDKAPAAAKATVEAPARETARSEPQTAKPIPQKPLILRPDGTPEPLHPDTVTPLPPLEIQPVRAVPGWAEPPRVGWAEPPRVGDPERPRAGDPERPRVGDLEPPRVGWAEPPRVGDPGPPIRPGRPADPALPALPRTPDPATQPPPEAPPAARPEIPELPKEPEIRELPTDPEVPVPHEGSEIPALSTDPEIRELPRRAEFPELPREPEIPTDPLQVAQQKPPPSFQPSAKWFDPQWQTPWPEPEGLQKYIEGLTERNALQAEAAAAWEEWNAAVESAAREHPREARLDNVAFGIATDKELTPEDWAKVAAMDDYAPELPEIRAKLDEIRESAPEHHRDLTTLLSDPEFSLDKKLWLANVFLMPAGAASPSNLPARVESGASAVRDRLERALAQGMLSPKEFQQRMEAWAAFVTKAAGLRESIDEANRTDDVRPVLEQLRVFSESLREYARAHADSAVPAWREVIRFDLLDPHRLRTLQPSVKDGHFDVVTQAIVAHWFESIFGAPGLDYAIRAAALAVPLDKAALNQRFPGLDIDAVFGDLLRIDSNRDGVFMPDSGTGFIRPQLGMAEFITTMMHEFAVHGLQDPASVVLGDSAAQAWADVLFRVAHEFQGRSGEILVAEAMRAAAEKSVVPPELRRDVSDLPRLSPMARDFDQLNRVIQIEFGGLPAASKAALFQQLMAIGVSHERDLARIRGAVAGSGPKIGNPVVEAFEADPRGFATKYPRPEPPEAPEPPAPSPGPTGRPTPPGPGMPPAAASPPDSRTDPSGPVTLGEPPRQRPDVPARQPESGARPSSSAPSPIPPPGIPVAVWRELSGAERVALTDIHSRGLNAAGTLAATVAQQQGRKKPPPLRKLPKLLGKMPEQQRAEFEARLKGYTAEGQTAAPATGYLDRTGNLGGPATLTSADHENLARVAALDRRISRAVANPWRRRRLRDEMAGLLDALGLNPNQPGFVHRAAALEDHPVAPVVWRRLGPLDDPLGLPTTAKNLATQLSGTIIPGTIPSAVFVAMGSVPAGIAYALTTFLAAVTAGFLTRRHEAGDDAALSDRRKELDAQRQFDQVVLPTDRLRSLLSRLGLPAWHGPDLAAVKPPGESKASGVQSLRNFYLRYGVPPSTAVAVSMLPVLELATSTRLGLAIGGVVAAVVTPLLQWKRARAKVNTELRGGERNAVPLREEARRALDKADRAREHAASGRPVPEPDGHAPGTPPAHSSLPMSATLTEAVDGPVQVGRRAVPPSEPKPLDPDAVVKITLQEALLDYGGAKLLLGLPAIPLISRIDKIEMINKIARSAVDKRAKFEAEQAKAKVLRDRHVAAVEAARTAAADAVAQRPGLLQRLRGLFGARPDQAAPVAVPAHQAETTPLPSPIPAERPGSATKSDYKDTYRVLAVLGGFGSAAVALVFGMDLAYAVAALTAVTAGGWAGRDKWRHRQVELAARNKKADADAVRSFADYEHDAAALADFLTERLTEPFLAVAAEAAKAGRPDVLGLLTTVWETLARNVEANSGALPEATPFDELGPPRNEGERWKSQAVQDRSRAELEEIHRSILAERAELAARWGDWSTLGTRLGLLTTALELVDRALTQLDSVGQNGTGPVQATVAGLSKAIHDYQQSGPRYLEPPAEVREAREHLSKVDNAAARHLDRSAPSWRRPRTADVRAALDALDKAVSHYRRSAVPGEHASGAEAAVHKAIDRYQDLRNPKRHEPADNQLRAAVTEVRTAIARHREETAAGWRQPDSATGEVRDALTGLKHAINRYQQFSAPFGKGTRAENVGAALTEIERIIDRHRRASAPTWHEPAGQDAKLGQVLGELHWALHHYWQVSAPRGRASTGYDKAMKAVETDLKKAMYAVKKLKVPGMNAKPVETAPSSPAPALSNGVDVHYAPAGMAVGPATETLKAHLRTMLANRPDPAQPYVVTLHDDGTLPSPEELAAATLRGEYYTPGRPVRLHSCGSAAWARRFAIALGAPVVAPVADLHILGRHTELPDGTVLPFGLEVVEGYPVGGGWVDYPPNGKSPIMLRASTGSRPITLDELTAANPVVLGPDGDFSKLFRTTPLNELTALHAGTARPRPAEVKAYLERFHPQLDKVNPGYHEEDAVAAGYTTNCTRAVVYHERRRLGEDVTAPPVHPEDGLAMGSLRYVSDRLGGEWDRSHGTGYDSVISAMLDRPVGSLAVIAVESENRWGANTKHVALVSRDKHGIVFLDPLDGGLMDLPAKPTRIALLPYTDAGGPPGNLRLPEPARDRWLGEKIVTTASDGGAEYRALPEFSSDVGYNGPHESEARHPAYLRYPPSPDSGPGDSTALFGTTSLHSLPAMDADTVDGRWKEAVAFILEHFPQLPETNPGYYADWAGRLGFHTNCTRCVVHYVRRTLGEDVTAPPVPLELKNEMATLGYVSDHLGGTWTEVHDASYDGVISAMSARPVGALAAVNFLYEKDNRTIGSHVALVANHPDGVVFLDPLTGWLSLLEERPLQIMLLPFPGNRGV</sequence>
<keyword evidence="2" id="KW-0812">Transmembrane</keyword>
<feature type="compositionally biased region" description="Basic and acidic residues" evidence="1">
    <location>
        <begin position="433"/>
        <end position="445"/>
    </location>
</feature>
<feature type="compositionally biased region" description="Pro residues" evidence="1">
    <location>
        <begin position="909"/>
        <end position="926"/>
    </location>
</feature>
<feature type="region of interest" description="Disordered" evidence="1">
    <location>
        <begin position="2283"/>
        <end position="2308"/>
    </location>
</feature>
<feature type="compositionally biased region" description="Basic and acidic residues" evidence="1">
    <location>
        <begin position="455"/>
        <end position="464"/>
    </location>
</feature>
<feature type="compositionally biased region" description="Low complexity" evidence="1">
    <location>
        <begin position="1562"/>
        <end position="1573"/>
    </location>
</feature>
<feature type="compositionally biased region" description="Basic and acidic residues" evidence="1">
    <location>
        <begin position="669"/>
        <end position="688"/>
    </location>
</feature>
<evidence type="ECO:0000313" key="6">
    <source>
        <dbReference type="Proteomes" id="UP000187486"/>
    </source>
</evidence>
<dbReference type="InterPro" id="IPR028908">
    <property type="entry name" value="Tox-PL_dom"/>
</dbReference>
<dbReference type="EMBL" id="MQUQ01000010">
    <property type="protein sequence ID" value="OLZ50717.1"/>
    <property type="molecule type" value="Genomic_DNA"/>
</dbReference>
<feature type="region of interest" description="Disordered" evidence="1">
    <location>
        <begin position="1945"/>
        <end position="1990"/>
    </location>
</feature>
<dbReference type="PANTHER" id="PTHR24216">
    <property type="entry name" value="PAXILLIN-RELATED"/>
    <property type="match status" value="1"/>
</dbReference>
<evidence type="ECO:0000256" key="1">
    <source>
        <dbReference type="SAM" id="MobiDB-lite"/>
    </source>
</evidence>
<protein>
    <submittedName>
        <fullName evidence="5">Uncharacterized protein</fullName>
    </submittedName>
</protein>
<evidence type="ECO:0000313" key="5">
    <source>
        <dbReference type="EMBL" id="OLZ50717.1"/>
    </source>
</evidence>
<feature type="compositionally biased region" description="Basic and acidic residues" evidence="1">
    <location>
        <begin position="620"/>
        <end position="631"/>
    </location>
</feature>
<dbReference type="Pfam" id="PF15644">
    <property type="entry name" value="Gln_amidase"/>
    <property type="match status" value="2"/>
</dbReference>
<feature type="compositionally biased region" description="Basic and acidic residues" evidence="1">
    <location>
        <begin position="574"/>
        <end position="612"/>
    </location>
</feature>
<dbReference type="RefSeq" id="WP_076162760.1">
    <property type="nucleotide sequence ID" value="NZ_JBEZVB010000061.1"/>
</dbReference>
<feature type="compositionally biased region" description="Basic and acidic residues" evidence="1">
    <location>
        <begin position="964"/>
        <end position="983"/>
    </location>
</feature>
<gene>
    <name evidence="5" type="ORF">BS329_20170</name>
</gene>
<feature type="transmembrane region" description="Helical" evidence="2">
    <location>
        <begin position="1881"/>
        <end position="1901"/>
    </location>
</feature>
<feature type="transmembrane region" description="Helical" evidence="2">
    <location>
        <begin position="1907"/>
        <end position="1925"/>
    </location>
</feature>
<feature type="compositionally biased region" description="Pro residues" evidence="1">
    <location>
        <begin position="1504"/>
        <end position="1532"/>
    </location>
</feature>
<accession>A0A1R0KSE4</accession>
<keyword evidence="6" id="KW-1185">Reference proteome</keyword>
<feature type="transmembrane region" description="Helical" evidence="2">
    <location>
        <begin position="1781"/>
        <end position="1804"/>
    </location>
</feature>
<organism evidence="5 6">
    <name type="scientific">Amycolatopsis coloradensis</name>
    <dbReference type="NCBI Taxonomy" id="76021"/>
    <lineage>
        <taxon>Bacteria</taxon>
        <taxon>Bacillati</taxon>
        <taxon>Actinomycetota</taxon>
        <taxon>Actinomycetes</taxon>
        <taxon>Pseudonocardiales</taxon>
        <taxon>Pseudonocardiaceae</taxon>
        <taxon>Amycolatopsis</taxon>
    </lineage>
</organism>
<keyword evidence="2" id="KW-0472">Membrane</keyword>
<feature type="domain" description="Outer membrane channel protein CpnT-like N-terminal" evidence="4">
    <location>
        <begin position="6"/>
        <end position="125"/>
    </location>
</feature>
<feature type="compositionally biased region" description="Low complexity" evidence="1">
    <location>
        <begin position="770"/>
        <end position="788"/>
    </location>
</feature>
<feature type="transmembrane region" description="Helical" evidence="2">
    <location>
        <begin position="2161"/>
        <end position="2183"/>
    </location>
</feature>
<name>A0A1R0KSE4_9PSEU</name>
<proteinExistence type="predicted"/>
<feature type="region of interest" description="Disordered" evidence="1">
    <location>
        <begin position="1493"/>
        <end position="1580"/>
    </location>
</feature>
<dbReference type="PANTHER" id="PTHR24216:SF65">
    <property type="entry name" value="PAXILLIN-LIKE PROTEIN 1"/>
    <property type="match status" value="1"/>
</dbReference>